<evidence type="ECO:0000256" key="6">
    <source>
        <dbReference type="ARBA" id="ARBA00023316"/>
    </source>
</evidence>
<feature type="region of interest" description="Disordered" evidence="9">
    <location>
        <begin position="144"/>
        <end position="167"/>
    </location>
</feature>
<gene>
    <name evidence="11" type="ORF">AVDCRST_MAG55-858</name>
</gene>
<keyword evidence="4" id="KW-0133">Cell shape</keyword>
<dbReference type="SUPFAM" id="SSF56601">
    <property type="entry name" value="beta-lactamase/transpeptidase-like"/>
    <property type="match status" value="1"/>
</dbReference>
<evidence type="ECO:0000256" key="5">
    <source>
        <dbReference type="ARBA" id="ARBA00022984"/>
    </source>
</evidence>
<evidence type="ECO:0000256" key="2">
    <source>
        <dbReference type="ARBA" id="ARBA00022729"/>
    </source>
</evidence>
<dbReference type="InterPro" id="IPR018044">
    <property type="entry name" value="Peptidase_S11"/>
</dbReference>
<dbReference type="InterPro" id="IPR012338">
    <property type="entry name" value="Beta-lactam/transpept-like"/>
</dbReference>
<dbReference type="EC" id="3.4.16.4" evidence="11"/>
<feature type="active site" evidence="7">
    <location>
        <position position="71"/>
    </location>
</feature>
<accession>A0A6J4P204</accession>
<feature type="active site" description="Proton acceptor" evidence="7">
    <location>
        <position position="18"/>
    </location>
</feature>
<proteinExistence type="inferred from homology"/>
<dbReference type="Gene3D" id="3.40.710.10">
    <property type="entry name" value="DD-peptidase/beta-lactamase superfamily"/>
    <property type="match status" value="1"/>
</dbReference>
<dbReference type="GO" id="GO:0071555">
    <property type="term" value="P:cell wall organization"/>
    <property type="evidence" value="ECO:0007669"/>
    <property type="project" value="UniProtKB-KW"/>
</dbReference>
<evidence type="ECO:0000256" key="1">
    <source>
        <dbReference type="ARBA" id="ARBA00007164"/>
    </source>
</evidence>
<protein>
    <submittedName>
        <fullName evidence="11">D-alanyl-D-alanine carboxypeptidase</fullName>
        <ecNumber evidence="11">3.4.16.4</ecNumber>
    </submittedName>
</protein>
<dbReference type="EMBL" id="CADCUZ010000034">
    <property type="protein sequence ID" value="CAA9403957.1"/>
    <property type="molecule type" value="Genomic_DNA"/>
</dbReference>
<dbReference type="GO" id="GO:0006508">
    <property type="term" value="P:proteolysis"/>
    <property type="evidence" value="ECO:0007669"/>
    <property type="project" value="InterPro"/>
</dbReference>
<keyword evidence="11" id="KW-0121">Carboxypeptidase</keyword>
<dbReference type="GO" id="GO:0008360">
    <property type="term" value="P:regulation of cell shape"/>
    <property type="evidence" value="ECO:0007669"/>
    <property type="project" value="UniProtKB-KW"/>
</dbReference>
<feature type="domain" description="Peptidase S11 D-alanyl-D-alanine carboxypeptidase A N-terminal" evidence="10">
    <location>
        <begin position="8"/>
        <end position="137"/>
    </location>
</feature>
<evidence type="ECO:0000313" key="11">
    <source>
        <dbReference type="EMBL" id="CAA9403957.1"/>
    </source>
</evidence>
<dbReference type="Pfam" id="PF00768">
    <property type="entry name" value="Peptidase_S11"/>
    <property type="match status" value="1"/>
</dbReference>
<dbReference type="AlphaFoldDB" id="A0A6J4P204"/>
<sequence>MPGRQERLQELPMASITKIMAALIPLGTDLDEEVTVSEEAAYAVPAYSNIVLAPGEVLSARELLMATIIFSGDAAAYALAEHVGNGNAQRFLGVMNARAEGVGLRETGFENPVGFDARGHHTSARDLAEVTAWRWRTRPFERWSRPSTRASPRRTGRYPLPTRTSCS</sequence>
<evidence type="ECO:0000256" key="4">
    <source>
        <dbReference type="ARBA" id="ARBA00022960"/>
    </source>
</evidence>
<keyword evidence="6" id="KW-0961">Cell wall biogenesis/degradation</keyword>
<dbReference type="GO" id="GO:0009252">
    <property type="term" value="P:peptidoglycan biosynthetic process"/>
    <property type="evidence" value="ECO:0007669"/>
    <property type="project" value="UniProtKB-KW"/>
</dbReference>
<name>A0A6J4P204_9ACTN</name>
<keyword evidence="5" id="KW-0573">Peptidoglycan synthesis</keyword>
<feature type="active site" description="Acyl-ester intermediate" evidence="7">
    <location>
        <position position="15"/>
    </location>
</feature>
<organism evidence="11">
    <name type="scientific">uncultured Rubrobacteraceae bacterium</name>
    <dbReference type="NCBI Taxonomy" id="349277"/>
    <lineage>
        <taxon>Bacteria</taxon>
        <taxon>Bacillati</taxon>
        <taxon>Actinomycetota</taxon>
        <taxon>Rubrobacteria</taxon>
        <taxon>Rubrobacterales</taxon>
        <taxon>Rubrobacteraceae</taxon>
        <taxon>environmental samples</taxon>
    </lineage>
</organism>
<evidence type="ECO:0000256" key="7">
    <source>
        <dbReference type="PIRSR" id="PIRSR618044-1"/>
    </source>
</evidence>
<evidence type="ECO:0000259" key="10">
    <source>
        <dbReference type="Pfam" id="PF00768"/>
    </source>
</evidence>
<reference evidence="11" key="1">
    <citation type="submission" date="2020-02" db="EMBL/GenBank/DDBJ databases">
        <authorList>
            <person name="Meier V. D."/>
        </authorList>
    </citation>
    <scope>NUCLEOTIDE SEQUENCE</scope>
    <source>
        <strain evidence="11">AVDCRST_MAG55</strain>
    </source>
</reference>
<evidence type="ECO:0000256" key="8">
    <source>
        <dbReference type="RuleBase" id="RU004016"/>
    </source>
</evidence>
<dbReference type="InterPro" id="IPR001967">
    <property type="entry name" value="Peptidase_S11_N"/>
</dbReference>
<comment type="similarity">
    <text evidence="1 8">Belongs to the peptidase S11 family.</text>
</comment>
<dbReference type="PRINTS" id="PR00725">
    <property type="entry name" value="DADACBPTASE1"/>
</dbReference>
<keyword evidence="2" id="KW-0732">Signal</keyword>
<keyword evidence="3 11" id="KW-0378">Hydrolase</keyword>
<evidence type="ECO:0000256" key="9">
    <source>
        <dbReference type="SAM" id="MobiDB-lite"/>
    </source>
</evidence>
<keyword evidence="11" id="KW-0645">Protease</keyword>
<dbReference type="GO" id="GO:0009002">
    <property type="term" value="F:serine-type D-Ala-D-Ala carboxypeptidase activity"/>
    <property type="evidence" value="ECO:0007669"/>
    <property type="project" value="UniProtKB-EC"/>
</dbReference>
<evidence type="ECO:0000256" key="3">
    <source>
        <dbReference type="ARBA" id="ARBA00022801"/>
    </source>
</evidence>